<evidence type="ECO:0000256" key="1">
    <source>
        <dbReference type="SAM" id="MobiDB-lite"/>
    </source>
</evidence>
<dbReference type="OMA" id="HENWRQW"/>
<gene>
    <name evidence="2" type="ORF">ACLA_091550</name>
</gene>
<dbReference type="Pfam" id="PF11917">
    <property type="entry name" value="DUF3435"/>
    <property type="match status" value="1"/>
</dbReference>
<evidence type="ECO:0008006" key="4">
    <source>
        <dbReference type="Google" id="ProtNLM"/>
    </source>
</evidence>
<dbReference type="HOGENOM" id="CLU_011937_2_0_1"/>
<protein>
    <recommendedName>
        <fullName evidence="4">FluG domain protein</fullName>
    </recommendedName>
</protein>
<proteinExistence type="predicted"/>
<dbReference type="KEGG" id="act:ACLA_091550"/>
<accession>A1CF08</accession>
<feature type="compositionally biased region" description="Polar residues" evidence="1">
    <location>
        <begin position="614"/>
        <end position="629"/>
    </location>
</feature>
<dbReference type="InterPro" id="IPR021842">
    <property type="entry name" value="DUF3435"/>
</dbReference>
<reference evidence="2 3" key="1">
    <citation type="journal article" date="2008" name="PLoS Genet.">
        <title>Genomic islands in the pathogenic filamentous fungus Aspergillus fumigatus.</title>
        <authorList>
            <person name="Fedorova N.D."/>
            <person name="Khaldi N."/>
            <person name="Joardar V.S."/>
            <person name="Maiti R."/>
            <person name="Amedeo P."/>
            <person name="Anderson M.J."/>
            <person name="Crabtree J."/>
            <person name="Silva J.C."/>
            <person name="Badger J.H."/>
            <person name="Albarraq A."/>
            <person name="Angiuoli S."/>
            <person name="Bussey H."/>
            <person name="Bowyer P."/>
            <person name="Cotty P.J."/>
            <person name="Dyer P.S."/>
            <person name="Egan A."/>
            <person name="Galens K."/>
            <person name="Fraser-Liggett C.M."/>
            <person name="Haas B.J."/>
            <person name="Inman J.M."/>
            <person name="Kent R."/>
            <person name="Lemieux S."/>
            <person name="Malavazi I."/>
            <person name="Orvis J."/>
            <person name="Roemer T."/>
            <person name="Ronning C.M."/>
            <person name="Sundaram J.P."/>
            <person name="Sutton G."/>
            <person name="Turner G."/>
            <person name="Venter J.C."/>
            <person name="White O.R."/>
            <person name="Whitty B.R."/>
            <person name="Youngman P."/>
            <person name="Wolfe K.H."/>
            <person name="Goldman G.H."/>
            <person name="Wortman J.R."/>
            <person name="Jiang B."/>
            <person name="Denning D.W."/>
            <person name="Nierman W.C."/>
        </authorList>
    </citation>
    <scope>NUCLEOTIDE SEQUENCE [LARGE SCALE GENOMIC DNA]</scope>
    <source>
        <strain evidence="3">ATCC 1007 / CBS 513.65 / DSM 816 / NCTC 3887 / NRRL 1</strain>
    </source>
</reference>
<evidence type="ECO:0000313" key="2">
    <source>
        <dbReference type="EMBL" id="EAW11457.1"/>
    </source>
</evidence>
<dbReference type="STRING" id="344612.A1CF08"/>
<keyword evidence="3" id="KW-1185">Reference proteome</keyword>
<dbReference type="AlphaFoldDB" id="A1CF08"/>
<dbReference type="OrthoDB" id="4424230at2759"/>
<feature type="region of interest" description="Disordered" evidence="1">
    <location>
        <begin position="612"/>
        <end position="641"/>
    </location>
</feature>
<dbReference type="EMBL" id="DS027052">
    <property type="protein sequence ID" value="EAW11457.1"/>
    <property type="molecule type" value="Genomic_DNA"/>
</dbReference>
<sequence>MGASALRGSRKMTVLGPEHYRQHRRDLESTGVFQKRHAKSTKNNIKGCLQWTDIRHCDFLGENRLKFLVAARKEDVMIFLKWILDNYAIKKFSSLHENWRQWCQLYRQAVGRSLHAKCRSDINDYMTGTLVPFYNLDLSVGDKPVMNVDDLYLVLHHHWVLDRTPYPDGRQIIQLAFLLLVSAYTASRPGALVYVERNERTNISHFYGRGNNDNEGDEEADWDTMSEDLKTLCYGQISLILLPNPHGPRDHLVMEVDLKHTKGHHNKPKRKIFLMSEVKEPIFDIITLVIVMAILDDAFESNIRSVEEIFSSRVLAPRRSNQLKFRKDKLNVPVCRQPISTGYGTRTHDMKPLKYHTYLYYLQRLSLAVGMIQAMRPYDLRRGTGEAVDNVASLPLLQQVMGHAYASVYQKYMNQRVQCHVQAAFLGIPSENALMNILSHQSRYVDPRAPAHFDDLTSTQRASISSHPEIIRLRELRDSLAAEAKELYGSSKNAAGTKIGELKAKADANLRCAKAKLKKEAFNAARGEFFDTIDTKEINKQLDPSFIDVDDNEYRPESVVHKLEERRRIADLMKLPTKDLSEKEALDHRLALSNALIDLGRVVKIPSERISGEDITTGSASPPSIVSSQTDKDSSSPEPRASPIALTNKHCLFCVFSPHHQCYFSTSRKAREHFEKHLRTFGREEPIPCPDEFCQLVLHGHQELKSHADQVHKVRYFTEAQRIRAGF</sequence>
<dbReference type="Proteomes" id="UP000006701">
    <property type="component" value="Unassembled WGS sequence"/>
</dbReference>
<organism evidence="2 3">
    <name type="scientific">Aspergillus clavatus (strain ATCC 1007 / CBS 513.65 / DSM 816 / NCTC 3887 / NRRL 1 / QM 1276 / 107)</name>
    <dbReference type="NCBI Taxonomy" id="344612"/>
    <lineage>
        <taxon>Eukaryota</taxon>
        <taxon>Fungi</taxon>
        <taxon>Dikarya</taxon>
        <taxon>Ascomycota</taxon>
        <taxon>Pezizomycotina</taxon>
        <taxon>Eurotiomycetes</taxon>
        <taxon>Eurotiomycetidae</taxon>
        <taxon>Eurotiales</taxon>
        <taxon>Aspergillaceae</taxon>
        <taxon>Aspergillus</taxon>
        <taxon>Aspergillus subgen. Fumigati</taxon>
    </lineage>
</organism>
<dbReference type="PANTHER" id="PTHR37535:SF4">
    <property type="entry name" value="FLUG DOMAIN-CONTAINING PROTEIN"/>
    <property type="match status" value="1"/>
</dbReference>
<dbReference type="PANTHER" id="PTHR37535">
    <property type="entry name" value="FLUG DOMAIN PROTEIN"/>
    <property type="match status" value="1"/>
</dbReference>
<evidence type="ECO:0000313" key="3">
    <source>
        <dbReference type="Proteomes" id="UP000006701"/>
    </source>
</evidence>
<dbReference type="VEuPathDB" id="FungiDB:ACLA_091550"/>
<name>A1CF08_ASPCL</name>
<dbReference type="RefSeq" id="XP_001272883.1">
    <property type="nucleotide sequence ID" value="XM_001272882.1"/>
</dbReference>
<dbReference type="GeneID" id="4705124"/>
<dbReference type="eggNOG" id="ENOG502SPA8">
    <property type="taxonomic scope" value="Eukaryota"/>
</dbReference>